<name>A0A0D9WNX2_9ORYZ</name>
<dbReference type="Gramene" id="LPERR06G08530.1">
    <property type="protein sequence ID" value="LPERR06G08530.1"/>
    <property type="gene ID" value="LPERR06G08530"/>
</dbReference>
<evidence type="ECO:0000313" key="1">
    <source>
        <dbReference type="EnsemblPlants" id="LPERR06G08530.1"/>
    </source>
</evidence>
<keyword evidence="2" id="KW-1185">Reference proteome</keyword>
<reference evidence="2" key="2">
    <citation type="submission" date="2013-12" db="EMBL/GenBank/DDBJ databases">
        <authorList>
            <person name="Yu Y."/>
            <person name="Lee S."/>
            <person name="de Baynast K."/>
            <person name="Wissotski M."/>
            <person name="Liu L."/>
            <person name="Talag J."/>
            <person name="Goicoechea J."/>
            <person name="Angelova A."/>
            <person name="Jetty R."/>
            <person name="Kudrna D."/>
            <person name="Golser W."/>
            <person name="Rivera L."/>
            <person name="Zhang J."/>
            <person name="Wing R."/>
        </authorList>
    </citation>
    <scope>NUCLEOTIDE SEQUENCE</scope>
</reference>
<dbReference type="AlphaFoldDB" id="A0A0D9WNX2"/>
<dbReference type="HOGENOM" id="CLU_017472_1_1_1"/>
<reference evidence="1" key="3">
    <citation type="submission" date="2015-04" db="UniProtKB">
        <authorList>
            <consortium name="EnsemblPlants"/>
        </authorList>
    </citation>
    <scope>IDENTIFICATION</scope>
</reference>
<protein>
    <recommendedName>
        <fullName evidence="3">Ubiquitin-like protease family profile domain-containing protein</fullName>
    </recommendedName>
</protein>
<dbReference type="EnsemblPlants" id="LPERR06G08530.1">
    <property type="protein sequence ID" value="LPERR06G08530.1"/>
    <property type="gene ID" value="LPERR06G08530"/>
</dbReference>
<reference evidence="1 2" key="1">
    <citation type="submission" date="2012-08" db="EMBL/GenBank/DDBJ databases">
        <title>Oryza genome evolution.</title>
        <authorList>
            <person name="Wing R.A."/>
        </authorList>
    </citation>
    <scope>NUCLEOTIDE SEQUENCE</scope>
</reference>
<proteinExistence type="predicted"/>
<accession>A0A0D9WNX2</accession>
<organism evidence="1 2">
    <name type="scientific">Leersia perrieri</name>
    <dbReference type="NCBI Taxonomy" id="77586"/>
    <lineage>
        <taxon>Eukaryota</taxon>
        <taxon>Viridiplantae</taxon>
        <taxon>Streptophyta</taxon>
        <taxon>Embryophyta</taxon>
        <taxon>Tracheophyta</taxon>
        <taxon>Spermatophyta</taxon>
        <taxon>Magnoliopsida</taxon>
        <taxon>Liliopsida</taxon>
        <taxon>Poales</taxon>
        <taxon>Poaceae</taxon>
        <taxon>BOP clade</taxon>
        <taxon>Oryzoideae</taxon>
        <taxon>Oryzeae</taxon>
        <taxon>Oryzinae</taxon>
        <taxon>Leersia</taxon>
    </lineage>
</organism>
<evidence type="ECO:0008006" key="3">
    <source>
        <dbReference type="Google" id="ProtNLM"/>
    </source>
</evidence>
<sequence length="159" mass="18722">MSLTCRKLQMILQEDKDVHTMKTRQGGVPNHYMDLRFWISLGFAHAKDYHKEPTDDELFMYASSWPDCVYDFSRCNSILIPVYWLGGYWLVILDKEGKKLYILDPRPVNEKYKSYPVGPYTKKNVCISENLMRAMGRCGWAKDIALWEPVFPNIPHEHE</sequence>
<dbReference type="Proteomes" id="UP000032180">
    <property type="component" value="Chromosome 6"/>
</dbReference>
<evidence type="ECO:0000313" key="2">
    <source>
        <dbReference type="Proteomes" id="UP000032180"/>
    </source>
</evidence>